<dbReference type="PANTHER" id="PTHR43639">
    <property type="entry name" value="OXIDOREDUCTASE, SHORT-CHAIN DEHYDROGENASE/REDUCTASE FAMILY (AFU_ORTHOLOGUE AFUA_5G02870)"/>
    <property type="match status" value="1"/>
</dbReference>
<dbReference type="OrthoDB" id="9789398at2"/>
<dbReference type="SUPFAM" id="SSF51735">
    <property type="entry name" value="NAD(P)-binding Rossmann-fold domains"/>
    <property type="match status" value="1"/>
</dbReference>
<dbReference type="GO" id="GO:0047044">
    <property type="term" value="F:androstan-3-alpha,17-beta-diol dehydrogenase (NAD+) activity"/>
    <property type="evidence" value="ECO:0007669"/>
    <property type="project" value="UniProtKB-EC"/>
</dbReference>
<dbReference type="Proteomes" id="UP000201613">
    <property type="component" value="Unassembled WGS sequence"/>
</dbReference>
<name>A0A238LK72_9RHOB</name>
<dbReference type="FunFam" id="3.40.50.720:FF:000084">
    <property type="entry name" value="Short-chain dehydrogenase reductase"/>
    <property type="match status" value="1"/>
</dbReference>
<protein>
    <submittedName>
        <fullName evidence="3">3-alpha-(Or 20-beta)-hydroxysteroid dehydrogenase</fullName>
        <ecNumber evidence="3">1.1.1.53</ecNumber>
    </submittedName>
</protein>
<evidence type="ECO:0000256" key="2">
    <source>
        <dbReference type="ARBA" id="ARBA00023002"/>
    </source>
</evidence>
<keyword evidence="2 3" id="KW-0560">Oxidoreductase</keyword>
<dbReference type="PROSITE" id="PS00061">
    <property type="entry name" value="ADH_SHORT"/>
    <property type="match status" value="1"/>
</dbReference>
<dbReference type="InterPro" id="IPR020904">
    <property type="entry name" value="Sc_DH/Rdtase_CS"/>
</dbReference>
<dbReference type="Pfam" id="PF13561">
    <property type="entry name" value="adh_short_C2"/>
    <property type="match status" value="1"/>
</dbReference>
<dbReference type="InterPro" id="IPR036291">
    <property type="entry name" value="NAD(P)-bd_dom_sf"/>
</dbReference>
<dbReference type="CDD" id="cd05233">
    <property type="entry name" value="SDR_c"/>
    <property type="match status" value="1"/>
</dbReference>
<dbReference type="EC" id="1.1.1.53" evidence="3"/>
<proteinExistence type="inferred from homology"/>
<reference evidence="3 4" key="1">
    <citation type="submission" date="2017-05" db="EMBL/GenBank/DDBJ databases">
        <authorList>
            <person name="Song R."/>
            <person name="Chenine A.L."/>
            <person name="Ruprecht R.M."/>
        </authorList>
    </citation>
    <scope>NUCLEOTIDE SEQUENCE [LARGE SCALE GENOMIC DNA]</scope>
    <source>
        <strain evidence="3 4">CECT 8899</strain>
    </source>
</reference>
<dbReference type="InterPro" id="IPR002347">
    <property type="entry name" value="SDR_fam"/>
</dbReference>
<dbReference type="AlphaFoldDB" id="A0A238LK72"/>
<evidence type="ECO:0000313" key="3">
    <source>
        <dbReference type="EMBL" id="SMY09356.1"/>
    </source>
</evidence>
<evidence type="ECO:0000313" key="4">
    <source>
        <dbReference type="Proteomes" id="UP000201613"/>
    </source>
</evidence>
<organism evidence="3 4">
    <name type="scientific">Flavimaricola marinus</name>
    <dbReference type="NCBI Taxonomy" id="1819565"/>
    <lineage>
        <taxon>Bacteria</taxon>
        <taxon>Pseudomonadati</taxon>
        <taxon>Pseudomonadota</taxon>
        <taxon>Alphaproteobacteria</taxon>
        <taxon>Rhodobacterales</taxon>
        <taxon>Paracoccaceae</taxon>
        <taxon>Flavimaricola</taxon>
    </lineage>
</organism>
<sequence>MDHGKRREVTGYASYPSLRGKTVYLTGGAAGIGAETVRAFAEQGANVGFVDVDEVAGRALIDEIGDAHAFEHCDLRDIAALQSAFAALKSRIGAADILVNNAAVDDRHNWQDVTAEYWDDRMATNMWHMFFAIQSVAPAMIEAGRGSIINIGSNSWWEAAGGFPAYATAKSAVHGLTRTMARDLGAHRIRVNTVVPGWVMTERQKRLWVTPEALAKQLDRQCLPDLVDPVYVARMILFLASDDAAMCTANNYMVEAGSI</sequence>
<evidence type="ECO:0000256" key="1">
    <source>
        <dbReference type="ARBA" id="ARBA00006484"/>
    </source>
</evidence>
<gene>
    <name evidence="3" type="primary">fabG3</name>
    <name evidence="3" type="ORF">LOM8899_03521</name>
</gene>
<keyword evidence="4" id="KW-1185">Reference proteome</keyword>
<comment type="similarity">
    <text evidence="1">Belongs to the short-chain dehydrogenases/reductases (SDR) family.</text>
</comment>
<dbReference type="PRINTS" id="PR00080">
    <property type="entry name" value="SDRFAMILY"/>
</dbReference>
<dbReference type="PANTHER" id="PTHR43639:SF1">
    <property type="entry name" value="SHORT-CHAIN DEHYDROGENASE_REDUCTASE FAMILY PROTEIN"/>
    <property type="match status" value="1"/>
</dbReference>
<dbReference type="PRINTS" id="PR00081">
    <property type="entry name" value="GDHRDH"/>
</dbReference>
<accession>A0A238LK72</accession>
<dbReference type="Gene3D" id="3.40.50.720">
    <property type="entry name" value="NAD(P)-binding Rossmann-like Domain"/>
    <property type="match status" value="1"/>
</dbReference>
<dbReference type="EMBL" id="FXZK01000009">
    <property type="protein sequence ID" value="SMY09356.1"/>
    <property type="molecule type" value="Genomic_DNA"/>
</dbReference>